<dbReference type="AlphaFoldDB" id="A0A6A1W6K7"/>
<protein>
    <submittedName>
        <fullName evidence="1">Wall-associated receptor kinase 2</fullName>
    </submittedName>
</protein>
<dbReference type="Proteomes" id="UP000516437">
    <property type="component" value="Chromosome 3"/>
</dbReference>
<evidence type="ECO:0000313" key="2">
    <source>
        <dbReference type="Proteomes" id="UP000516437"/>
    </source>
</evidence>
<dbReference type="OrthoDB" id="4062651at2759"/>
<gene>
    <name evidence="1" type="ORF">CJ030_MR3G022616</name>
</gene>
<dbReference type="EMBL" id="RXIC02000021">
    <property type="protein sequence ID" value="KAB1220904.1"/>
    <property type="molecule type" value="Genomic_DNA"/>
</dbReference>
<evidence type="ECO:0000313" key="1">
    <source>
        <dbReference type="EMBL" id="KAB1220904.1"/>
    </source>
</evidence>
<keyword evidence="1" id="KW-0675">Receptor</keyword>
<organism evidence="1 2">
    <name type="scientific">Morella rubra</name>
    <name type="common">Chinese bayberry</name>
    <dbReference type="NCBI Taxonomy" id="262757"/>
    <lineage>
        <taxon>Eukaryota</taxon>
        <taxon>Viridiplantae</taxon>
        <taxon>Streptophyta</taxon>
        <taxon>Embryophyta</taxon>
        <taxon>Tracheophyta</taxon>
        <taxon>Spermatophyta</taxon>
        <taxon>Magnoliopsida</taxon>
        <taxon>eudicotyledons</taxon>
        <taxon>Gunneridae</taxon>
        <taxon>Pentapetalae</taxon>
        <taxon>rosids</taxon>
        <taxon>fabids</taxon>
        <taxon>Fagales</taxon>
        <taxon>Myricaceae</taxon>
        <taxon>Morella</taxon>
    </lineage>
</organism>
<name>A0A6A1W6K7_9ROSI</name>
<accession>A0A6A1W6K7</accession>
<proteinExistence type="predicted"/>
<keyword evidence="1" id="KW-0808">Transferase</keyword>
<dbReference type="PANTHER" id="PTHR33491">
    <property type="entry name" value="OSJNBA0016N04.9 PROTEIN"/>
    <property type="match status" value="1"/>
</dbReference>
<sequence length="239" mass="26825">MCDGIEVEPRQRSNLNNCRAGYHVISSTYGLPSESCLIYSPAAPKWQLQQWLTQLANWPSVIATTGVEMWKFHIHLAQLKDQYFLIECINYATGRDPQPCMGNVPVQNISIHGQLDILMYTANACYNETGWQSSNLFSYETAVNFTISNTLNMFVAVGCDTKALLNATRNSKSFSPGCLSICESISDVIIGPCSGIGFWKVEIPKELKKFSRKSTAVNFTISRHTEHVRGRWLRHQGPP</sequence>
<keyword evidence="1" id="KW-0418">Kinase</keyword>
<keyword evidence="2" id="KW-1185">Reference proteome</keyword>
<reference evidence="1 2" key="1">
    <citation type="journal article" date="2019" name="Plant Biotechnol. J.">
        <title>The red bayberry genome and genetic basis of sex determination.</title>
        <authorList>
            <person name="Jia H.M."/>
            <person name="Jia H.J."/>
            <person name="Cai Q.L."/>
            <person name="Wang Y."/>
            <person name="Zhao H.B."/>
            <person name="Yang W.F."/>
            <person name="Wang G.Y."/>
            <person name="Li Y.H."/>
            <person name="Zhan D.L."/>
            <person name="Shen Y.T."/>
            <person name="Niu Q.F."/>
            <person name="Chang L."/>
            <person name="Qiu J."/>
            <person name="Zhao L."/>
            <person name="Xie H.B."/>
            <person name="Fu W.Y."/>
            <person name="Jin J."/>
            <person name="Li X.W."/>
            <person name="Jiao Y."/>
            <person name="Zhou C.C."/>
            <person name="Tu T."/>
            <person name="Chai C.Y."/>
            <person name="Gao J.L."/>
            <person name="Fan L.J."/>
            <person name="van de Weg E."/>
            <person name="Wang J.Y."/>
            <person name="Gao Z.S."/>
        </authorList>
    </citation>
    <scope>NUCLEOTIDE SEQUENCE [LARGE SCALE GENOMIC DNA]</scope>
    <source>
        <tissue evidence="1">Leaves</tissue>
    </source>
</reference>
<comment type="caution">
    <text evidence="1">The sequence shown here is derived from an EMBL/GenBank/DDBJ whole genome shotgun (WGS) entry which is preliminary data.</text>
</comment>
<dbReference type="GO" id="GO:0016301">
    <property type="term" value="F:kinase activity"/>
    <property type="evidence" value="ECO:0007669"/>
    <property type="project" value="UniProtKB-KW"/>
</dbReference>